<feature type="domain" description="Thiopeptide-type bacteriocin biosynthesis" evidence="1">
    <location>
        <begin position="67"/>
        <end position="316"/>
    </location>
</feature>
<dbReference type="NCBIfam" id="TIGR03891">
    <property type="entry name" value="thiopep_ocin"/>
    <property type="match status" value="1"/>
</dbReference>
<dbReference type="Pfam" id="PF14028">
    <property type="entry name" value="Lant_dehydr_C"/>
    <property type="match status" value="1"/>
</dbReference>
<keyword evidence="3" id="KW-1185">Reference proteome</keyword>
<dbReference type="Proteomes" id="UP000182841">
    <property type="component" value="Unassembled WGS sequence"/>
</dbReference>
<dbReference type="InterPro" id="IPR023809">
    <property type="entry name" value="Thiopep_bacteriocin_synth_dom"/>
</dbReference>
<proteinExistence type="predicted"/>
<name>A0A1H9NBS5_9ACTN</name>
<sequence>MPEGWYLLRPARARPAVVGRLRELRSRGRAALSAGLSAGLAAARDAGAGAPWAQVNLTVARDARARAEFCAELGVVAREFLGAERARNFFFTHQDPAVRVRFQAFGPQDAAELRTALLHRFARCQGARTRPVPVVYEHEHYLFGGPASMPYAHDLFSIDSFAWLDHHARHPGGEDRSAAWRHSLLILRELFAGLGIVGREHRGVWHALSRQTGNGPRGVAVGGARVAREQAAARIAAYWRIPREEALHAFPEEHRAAVARHADAVRKVAACWREGYFEAGRATVGPRTAAACFTASHWNRGRLSPARQRLLTHVLAAEEAVPHAAPPPSR</sequence>
<dbReference type="AlphaFoldDB" id="A0A1H9NBS5"/>
<gene>
    <name evidence="2" type="ORF">SAMN05421870_101246</name>
</gene>
<dbReference type="STRING" id="943816.AN217_10760"/>
<organism evidence="2 3">
    <name type="scientific">Streptomyces qinglanensis</name>
    <dbReference type="NCBI Taxonomy" id="943816"/>
    <lineage>
        <taxon>Bacteria</taxon>
        <taxon>Bacillati</taxon>
        <taxon>Actinomycetota</taxon>
        <taxon>Actinomycetes</taxon>
        <taxon>Kitasatosporales</taxon>
        <taxon>Streptomycetaceae</taxon>
        <taxon>Streptomyces</taxon>
    </lineage>
</organism>
<accession>A0A1H9NBS5</accession>
<protein>
    <submittedName>
        <fullName evidence="2">Thiopeptide-type bacteriocin biosynthesis domain-containing protein</fullName>
    </submittedName>
</protein>
<evidence type="ECO:0000259" key="1">
    <source>
        <dbReference type="Pfam" id="PF14028"/>
    </source>
</evidence>
<dbReference type="EMBL" id="FOGO01000001">
    <property type="protein sequence ID" value="SER33119.1"/>
    <property type="molecule type" value="Genomic_DNA"/>
</dbReference>
<evidence type="ECO:0000313" key="3">
    <source>
        <dbReference type="Proteomes" id="UP000182841"/>
    </source>
</evidence>
<reference evidence="3" key="1">
    <citation type="submission" date="2016-10" db="EMBL/GenBank/DDBJ databases">
        <authorList>
            <person name="Varghese N."/>
            <person name="Submissions S."/>
        </authorList>
    </citation>
    <scope>NUCLEOTIDE SEQUENCE [LARGE SCALE GENOMIC DNA]</scope>
    <source>
        <strain evidence="3">CGMCC 4.6825</strain>
    </source>
</reference>
<dbReference type="RefSeq" id="WP_239501775.1">
    <property type="nucleotide sequence ID" value="NZ_FOGO01000001.1"/>
</dbReference>
<evidence type="ECO:0000313" key="2">
    <source>
        <dbReference type="EMBL" id="SER33119.1"/>
    </source>
</evidence>